<dbReference type="Proteomes" id="UP000193623">
    <property type="component" value="Unassembled WGS sequence"/>
</dbReference>
<proteinExistence type="predicted"/>
<protein>
    <recommendedName>
        <fullName evidence="2">Peptidase S74 domain-containing protein</fullName>
    </recommendedName>
</protein>
<gene>
    <name evidence="3" type="ORF">PSJ8397_00097</name>
</gene>
<evidence type="ECO:0000313" key="3">
    <source>
        <dbReference type="EMBL" id="SLN11661.1"/>
    </source>
</evidence>
<organism evidence="3 4">
    <name type="scientific">Pseudooctadecabacter jejudonensis</name>
    <dbReference type="NCBI Taxonomy" id="1391910"/>
    <lineage>
        <taxon>Bacteria</taxon>
        <taxon>Pseudomonadati</taxon>
        <taxon>Pseudomonadota</taxon>
        <taxon>Alphaproteobacteria</taxon>
        <taxon>Rhodobacterales</taxon>
        <taxon>Paracoccaceae</taxon>
        <taxon>Pseudooctadecabacter</taxon>
    </lineage>
</organism>
<dbReference type="OrthoDB" id="7226450at2"/>
<evidence type="ECO:0000256" key="1">
    <source>
        <dbReference type="SAM" id="SignalP"/>
    </source>
</evidence>
<feature type="chain" id="PRO_5012915593" description="Peptidase S74 domain-containing protein" evidence="1">
    <location>
        <begin position="23"/>
        <end position="150"/>
    </location>
</feature>
<dbReference type="InterPro" id="IPR030392">
    <property type="entry name" value="S74_ICA"/>
</dbReference>
<dbReference type="AlphaFoldDB" id="A0A1Y5RCQ9"/>
<dbReference type="Pfam" id="PF13884">
    <property type="entry name" value="Peptidase_S74"/>
    <property type="match status" value="1"/>
</dbReference>
<name>A0A1Y5RCQ9_9RHOB</name>
<dbReference type="RefSeq" id="WP_085862604.1">
    <property type="nucleotide sequence ID" value="NZ_FWFT01000001.1"/>
</dbReference>
<evidence type="ECO:0000313" key="4">
    <source>
        <dbReference type="Proteomes" id="UP000193623"/>
    </source>
</evidence>
<keyword evidence="4" id="KW-1185">Reference proteome</keyword>
<sequence>MKTHILGASCAVLIGITSTVQAGGLVEPVMETPPSVVIAETTPSGSLSGEILIPLILVALIAAAMSSSSGGAEEVFRISDARLKTDIHPVGHAANGLPLYHYRYIGDSTVYEGVMAQDVLSHTPEAVQVGPRGIMAVNYDMLGLTLNVVD</sequence>
<feature type="domain" description="Peptidase S74" evidence="2">
    <location>
        <begin position="79"/>
        <end position="127"/>
    </location>
</feature>
<dbReference type="EMBL" id="FWFT01000001">
    <property type="protein sequence ID" value="SLN11661.1"/>
    <property type="molecule type" value="Genomic_DNA"/>
</dbReference>
<keyword evidence="1" id="KW-0732">Signal</keyword>
<feature type="signal peptide" evidence="1">
    <location>
        <begin position="1"/>
        <end position="22"/>
    </location>
</feature>
<accession>A0A1Y5RCQ9</accession>
<reference evidence="3 4" key="1">
    <citation type="submission" date="2017-03" db="EMBL/GenBank/DDBJ databases">
        <authorList>
            <person name="Afonso C.L."/>
            <person name="Miller P.J."/>
            <person name="Scott M.A."/>
            <person name="Spackman E."/>
            <person name="Goraichik I."/>
            <person name="Dimitrov K.M."/>
            <person name="Suarez D.L."/>
            <person name="Swayne D.E."/>
        </authorList>
    </citation>
    <scope>NUCLEOTIDE SEQUENCE [LARGE SCALE GENOMIC DNA]</scope>
    <source>
        <strain evidence="3 4">CECT 8397</strain>
    </source>
</reference>
<evidence type="ECO:0000259" key="2">
    <source>
        <dbReference type="Pfam" id="PF13884"/>
    </source>
</evidence>